<evidence type="ECO:0008006" key="3">
    <source>
        <dbReference type="Google" id="ProtNLM"/>
    </source>
</evidence>
<sequence>MNQEAIKLNPSSIMNVPLKSYADDFVFVVNGEEFKTSRLISDLLSPKICRMHSNDPTISSFVINTTNCGNFSHILDLLEFKEIKIQDNEFPFILEIIEILDNESIEYLMKDNLKEPTVDNVFSLIKQHEKFSKFYSKCLLTEINFVSMNFSELFDTKKEDLTQLDISTLEQIIGNEKLQLTDEDQLLRFINELYLRDSKLKEEITTKDTQSNTNRYKNIRSKKESGIEFADSGQNKFDGIINYLKNKSNNKIENEIDFTSSSIYSNSKDNYPINVSLFNDEKNRFISNDEPNSWINLYFKNNQVIPTKYTIKTGNQNYMDSQHLKSWVLEGSTDNQNYEILDEENNCSYLNYSGAVYTFTIKNQTSKKYRSIRIKSTGIDWGNSNYLIIDSMEIFGKLI</sequence>
<accession>A0ABR2KWF5</accession>
<gene>
    <name evidence="1" type="ORF">M9Y10_023684</name>
</gene>
<reference evidence="1 2" key="1">
    <citation type="submission" date="2024-04" db="EMBL/GenBank/DDBJ databases">
        <title>Tritrichomonas musculus Genome.</title>
        <authorList>
            <person name="Alves-Ferreira E."/>
            <person name="Grigg M."/>
            <person name="Lorenzi H."/>
            <person name="Galac M."/>
        </authorList>
    </citation>
    <scope>NUCLEOTIDE SEQUENCE [LARGE SCALE GENOMIC DNA]</scope>
    <source>
        <strain evidence="1 2">EAF2021</strain>
    </source>
</reference>
<organism evidence="1 2">
    <name type="scientific">Tritrichomonas musculus</name>
    <dbReference type="NCBI Taxonomy" id="1915356"/>
    <lineage>
        <taxon>Eukaryota</taxon>
        <taxon>Metamonada</taxon>
        <taxon>Parabasalia</taxon>
        <taxon>Tritrichomonadida</taxon>
        <taxon>Tritrichomonadidae</taxon>
        <taxon>Tritrichomonas</taxon>
    </lineage>
</organism>
<comment type="caution">
    <text evidence="1">The sequence shown here is derived from an EMBL/GenBank/DDBJ whole genome shotgun (WGS) entry which is preliminary data.</text>
</comment>
<dbReference type="EMBL" id="JAPFFF010000003">
    <property type="protein sequence ID" value="KAK8895242.1"/>
    <property type="molecule type" value="Genomic_DNA"/>
</dbReference>
<name>A0ABR2KWF5_9EUKA</name>
<dbReference type="InterPro" id="IPR008979">
    <property type="entry name" value="Galactose-bd-like_sf"/>
</dbReference>
<evidence type="ECO:0000313" key="2">
    <source>
        <dbReference type="Proteomes" id="UP001470230"/>
    </source>
</evidence>
<dbReference type="Gene3D" id="2.60.120.260">
    <property type="entry name" value="Galactose-binding domain-like"/>
    <property type="match status" value="1"/>
</dbReference>
<evidence type="ECO:0000313" key="1">
    <source>
        <dbReference type="EMBL" id="KAK8895242.1"/>
    </source>
</evidence>
<keyword evidence="2" id="KW-1185">Reference proteome</keyword>
<proteinExistence type="predicted"/>
<dbReference type="SUPFAM" id="SSF49785">
    <property type="entry name" value="Galactose-binding domain-like"/>
    <property type="match status" value="1"/>
</dbReference>
<protein>
    <recommendedName>
        <fullName evidence="3">BTB domain-containing protein</fullName>
    </recommendedName>
</protein>
<dbReference type="Proteomes" id="UP001470230">
    <property type="component" value="Unassembled WGS sequence"/>
</dbReference>